<evidence type="ECO:0000256" key="13">
    <source>
        <dbReference type="ARBA" id="ARBA00023157"/>
    </source>
</evidence>
<comment type="function">
    <text evidence="15">Most important serine protease inhibitor in plasma that regulates the blood coagulation cascade. AT-III inhibits thrombin, matriptase-3/TMPRSS7, as well as factors IXa, Xa and XIa. Its inhibitory activity is greatly enhanced in the presence of heparin.</text>
</comment>
<dbReference type="MEROPS" id="I04.018"/>
<keyword evidence="10" id="KW-0732">Signal</keyword>
<evidence type="ECO:0000256" key="6">
    <source>
        <dbReference type="ARBA" id="ARBA00022553"/>
    </source>
</evidence>
<dbReference type="InterPro" id="IPR036186">
    <property type="entry name" value="Serpin_sf"/>
</dbReference>
<evidence type="ECO:0000256" key="12">
    <source>
        <dbReference type="ARBA" id="ARBA00023084"/>
    </source>
</evidence>
<evidence type="ECO:0000256" key="1">
    <source>
        <dbReference type="ARBA" id="ARBA00004239"/>
    </source>
</evidence>
<dbReference type="GO" id="GO:0007596">
    <property type="term" value="P:blood coagulation"/>
    <property type="evidence" value="ECO:0007669"/>
    <property type="project" value="UniProtKB-KW"/>
</dbReference>
<keyword evidence="13" id="KW-1015">Disulfide bond</keyword>
<dbReference type="GO" id="GO:0008201">
    <property type="term" value="F:heparin binding"/>
    <property type="evidence" value="ECO:0007669"/>
    <property type="project" value="UniProtKB-KW"/>
</dbReference>
<evidence type="ECO:0000256" key="14">
    <source>
        <dbReference type="ARBA" id="ARBA00023180"/>
    </source>
</evidence>
<dbReference type="EMBL" id="KE162497">
    <property type="protein sequence ID" value="EPQ08668.1"/>
    <property type="molecule type" value="Genomic_DNA"/>
</dbReference>
<keyword evidence="8" id="KW-0646">Protease inhibitor</keyword>
<keyword evidence="7" id="KW-0358">Heparin-binding</keyword>
<evidence type="ECO:0000256" key="10">
    <source>
        <dbReference type="ARBA" id="ARBA00022729"/>
    </source>
</evidence>
<comment type="subcellular location">
    <subcellularLocation>
        <location evidence="1">Secreted</location>
        <location evidence="1">Extracellular space</location>
    </subcellularLocation>
</comment>
<keyword evidence="6" id="KW-0597">Phosphoprotein</keyword>
<evidence type="ECO:0000313" key="19">
    <source>
        <dbReference type="EMBL" id="EPQ08668.1"/>
    </source>
</evidence>
<dbReference type="PANTHER" id="PTHR11461">
    <property type="entry name" value="SERINE PROTEASE INHIBITOR, SERPIN"/>
    <property type="match status" value="1"/>
</dbReference>
<feature type="domain" description="Serpin" evidence="18">
    <location>
        <begin position="290"/>
        <end position="659"/>
    </location>
</feature>
<evidence type="ECO:0000256" key="4">
    <source>
        <dbReference type="ARBA" id="ARBA00015267"/>
    </source>
</evidence>
<evidence type="ECO:0000256" key="11">
    <source>
        <dbReference type="ARBA" id="ARBA00022900"/>
    </source>
</evidence>
<gene>
    <name evidence="19" type="ORF">D623_10032060</name>
</gene>
<evidence type="ECO:0000256" key="16">
    <source>
        <dbReference type="ARBA" id="ARBA00033153"/>
    </source>
</evidence>
<evidence type="ECO:0000256" key="7">
    <source>
        <dbReference type="ARBA" id="ARBA00022674"/>
    </source>
</evidence>
<dbReference type="eggNOG" id="KOG2392">
    <property type="taxonomic scope" value="Eukaryota"/>
</dbReference>
<dbReference type="FunFam" id="2.30.39.10:FF:000030">
    <property type="entry name" value="Serpin 2"/>
    <property type="match status" value="1"/>
</dbReference>
<dbReference type="InterPro" id="IPR042178">
    <property type="entry name" value="Serpin_sf_1"/>
</dbReference>
<dbReference type="InterPro" id="IPR042185">
    <property type="entry name" value="Serpin_sf_2"/>
</dbReference>
<evidence type="ECO:0000256" key="17">
    <source>
        <dbReference type="RuleBase" id="RU000411"/>
    </source>
</evidence>
<evidence type="ECO:0000256" key="5">
    <source>
        <dbReference type="ARBA" id="ARBA00022525"/>
    </source>
</evidence>
<organism evidence="19 20">
    <name type="scientific">Myotis brandtii</name>
    <name type="common">Brandt's bat</name>
    <dbReference type="NCBI Taxonomy" id="109478"/>
    <lineage>
        <taxon>Eukaryota</taxon>
        <taxon>Metazoa</taxon>
        <taxon>Chordata</taxon>
        <taxon>Craniata</taxon>
        <taxon>Vertebrata</taxon>
        <taxon>Euteleostomi</taxon>
        <taxon>Mammalia</taxon>
        <taxon>Eutheria</taxon>
        <taxon>Laurasiatheria</taxon>
        <taxon>Chiroptera</taxon>
        <taxon>Yangochiroptera</taxon>
        <taxon>Vespertilionidae</taxon>
        <taxon>Myotis</taxon>
    </lineage>
</organism>
<keyword evidence="5" id="KW-0964">Secreted</keyword>
<dbReference type="PROSITE" id="PS00284">
    <property type="entry name" value="SERPIN"/>
    <property type="match status" value="1"/>
</dbReference>
<sequence length="662" mass="73820">MPLTGIEPGTLQSAGRGSIHQAKPAHLNTCIPPADTDVGFSVSFSPVSKIRQLVITGQLRCFDFLFGAARELPCPQPSVGYNMTSFLLTKSRPFELRHVQKQERKVHSNVLLPPRLSVHPSPYRSPLCCVKGNTAPLDYPGDVSCQYTEDPHPCDSRIVFHPSPALASGTSALEERASFQRDRLGHTTSTCPACGRLATMFSSGIGTAGRRSVCLLSLLLLGLWGCVTCHWSPVEDICTAKPRDIPVNPMCIYRTPEKKAPEEEGSDQKIPEATNRRVWELSKANSRFATAFYQHLADSKNENDNIFLSPLSISTAFAMTKLGACDNTLKELMEVFKFDTISEKTSDQIHFFFAKLNCRLYRKANKSSELVSANRLFGDKSLTFNETYQDISEVVYGAKLQPLDFKENPEPSRVTINQWISNKTEGRITDVIPQDAINELTVLVLVNTIYFKGLWKSKFSPENTRLEPFYKADGQSCSASMMYQEGKFRYRRVAEGTQVLELPFKGDDITMVLILPQREKSLAKVEQELSPEVLQEWLDELAETMLVVHMPRFRIEDSFSVKEKLQDMGLVDLFSPEKSKLPGIVAGGRDDLFVSDAFHKAFLEVNEEGSEAAASTAIVIAGRSLNPNRVIFKANRPFLVLIREAALNTIIFMGRVANPCAN</sequence>
<accession>S7PDU4</accession>
<keyword evidence="14" id="KW-0325">Glycoprotein</keyword>
<comment type="subunit">
    <text evidence="3">Forms protease inhibiting heterodimer with TMPRSS7.</text>
</comment>
<protein>
    <recommendedName>
        <fullName evidence="4">Antithrombin-III</fullName>
    </recommendedName>
    <alternativeName>
        <fullName evidence="16">Serpin C1</fullName>
    </alternativeName>
</protein>
<dbReference type="InterPro" id="IPR023796">
    <property type="entry name" value="Serpin_dom"/>
</dbReference>
<dbReference type="AlphaFoldDB" id="S7PDU4"/>
<evidence type="ECO:0000256" key="2">
    <source>
        <dbReference type="ARBA" id="ARBA00009500"/>
    </source>
</evidence>
<evidence type="ECO:0000256" key="9">
    <source>
        <dbReference type="ARBA" id="ARBA00022696"/>
    </source>
</evidence>
<dbReference type="Gene3D" id="2.30.39.10">
    <property type="entry name" value="Alpha-1-antitrypsin, domain 1"/>
    <property type="match status" value="1"/>
</dbReference>
<dbReference type="SUPFAM" id="SSF56574">
    <property type="entry name" value="Serpins"/>
    <property type="match status" value="1"/>
</dbReference>
<keyword evidence="12" id="KW-0094">Blood coagulation</keyword>
<proteinExistence type="inferred from homology"/>
<reference evidence="19 20" key="1">
    <citation type="journal article" date="2013" name="Nat. Commun.">
        <title>Genome analysis reveals insights into physiology and longevity of the Brandt's bat Myotis brandtii.</title>
        <authorList>
            <person name="Seim I."/>
            <person name="Fang X."/>
            <person name="Xiong Z."/>
            <person name="Lobanov A.V."/>
            <person name="Huang Z."/>
            <person name="Ma S."/>
            <person name="Feng Y."/>
            <person name="Turanov A.A."/>
            <person name="Zhu Y."/>
            <person name="Lenz T.L."/>
            <person name="Gerashchenko M.V."/>
            <person name="Fan D."/>
            <person name="Hee Yim S."/>
            <person name="Yao X."/>
            <person name="Jordan D."/>
            <person name="Xiong Y."/>
            <person name="Ma Y."/>
            <person name="Lyapunov A.N."/>
            <person name="Chen G."/>
            <person name="Kulakova O.I."/>
            <person name="Sun Y."/>
            <person name="Lee S.G."/>
            <person name="Bronson R.T."/>
            <person name="Moskalev A.A."/>
            <person name="Sunyaev S.R."/>
            <person name="Zhang G."/>
            <person name="Krogh A."/>
            <person name="Wang J."/>
            <person name="Gladyshev V.N."/>
        </authorList>
    </citation>
    <scope>NUCLEOTIDE SEQUENCE [LARGE SCALE GENOMIC DNA]</scope>
</reference>
<evidence type="ECO:0000256" key="8">
    <source>
        <dbReference type="ARBA" id="ARBA00022690"/>
    </source>
</evidence>
<evidence type="ECO:0000259" key="18">
    <source>
        <dbReference type="SMART" id="SM00093"/>
    </source>
</evidence>
<comment type="similarity">
    <text evidence="2 17">Belongs to the serpin family.</text>
</comment>
<dbReference type="InterPro" id="IPR000215">
    <property type="entry name" value="Serpin_fam"/>
</dbReference>
<keyword evidence="20" id="KW-1185">Reference proteome</keyword>
<dbReference type="InterPro" id="IPR023795">
    <property type="entry name" value="Serpin_CS"/>
</dbReference>
<dbReference type="Gene3D" id="3.30.497.10">
    <property type="entry name" value="Antithrombin, subunit I, domain 2"/>
    <property type="match status" value="1"/>
</dbReference>
<keyword evidence="11" id="KW-0722">Serine protease inhibitor</keyword>
<name>S7PDU4_MYOBR</name>
<evidence type="ECO:0000256" key="3">
    <source>
        <dbReference type="ARBA" id="ARBA00011096"/>
    </source>
</evidence>
<dbReference type="GO" id="GO:0030193">
    <property type="term" value="P:regulation of blood coagulation"/>
    <property type="evidence" value="ECO:0007669"/>
    <property type="project" value="InterPro"/>
</dbReference>
<dbReference type="InterPro" id="IPR033829">
    <property type="entry name" value="Antithrombin_3_serpin_domain"/>
</dbReference>
<dbReference type="PANTHER" id="PTHR11461:SF53">
    <property type="entry name" value="ANTITHROMBIN-III"/>
    <property type="match status" value="1"/>
</dbReference>
<dbReference type="FunFam" id="3.30.497.10:FF:000008">
    <property type="entry name" value="antithrombin-III isoform X1"/>
    <property type="match status" value="1"/>
</dbReference>
<dbReference type="GO" id="GO:0005615">
    <property type="term" value="C:extracellular space"/>
    <property type="evidence" value="ECO:0007669"/>
    <property type="project" value="InterPro"/>
</dbReference>
<dbReference type="Pfam" id="PF00079">
    <property type="entry name" value="Serpin"/>
    <property type="match status" value="1"/>
</dbReference>
<keyword evidence="9" id="KW-0356">Hemostasis</keyword>
<evidence type="ECO:0000313" key="20">
    <source>
        <dbReference type="Proteomes" id="UP000052978"/>
    </source>
</evidence>
<dbReference type="CDD" id="cd02045">
    <property type="entry name" value="serpinC1_AT3"/>
    <property type="match status" value="1"/>
</dbReference>
<dbReference type="GO" id="GO:0004867">
    <property type="term" value="F:serine-type endopeptidase inhibitor activity"/>
    <property type="evidence" value="ECO:0007669"/>
    <property type="project" value="UniProtKB-KW"/>
</dbReference>
<evidence type="ECO:0000256" key="15">
    <source>
        <dbReference type="ARBA" id="ARBA00025088"/>
    </source>
</evidence>
<dbReference type="SMART" id="SM00093">
    <property type="entry name" value="SERPIN"/>
    <property type="match status" value="1"/>
</dbReference>
<dbReference type="Proteomes" id="UP000052978">
    <property type="component" value="Unassembled WGS sequence"/>
</dbReference>